<name>A0A841DH49_9ACTN</name>
<dbReference type="InterPro" id="IPR050109">
    <property type="entry name" value="HTH-type_TetR-like_transc_reg"/>
</dbReference>
<dbReference type="EMBL" id="JACHNF010000001">
    <property type="protein sequence ID" value="MBB5977843.1"/>
    <property type="molecule type" value="Genomic_DNA"/>
</dbReference>
<evidence type="ECO:0000256" key="5">
    <source>
        <dbReference type="SAM" id="MobiDB-lite"/>
    </source>
</evidence>
<dbReference type="PANTHER" id="PTHR30055">
    <property type="entry name" value="HTH-TYPE TRANSCRIPTIONAL REGULATOR RUTR"/>
    <property type="match status" value="1"/>
</dbReference>
<dbReference type="GO" id="GO:0003700">
    <property type="term" value="F:DNA-binding transcription factor activity"/>
    <property type="evidence" value="ECO:0007669"/>
    <property type="project" value="TreeGrafter"/>
</dbReference>
<keyword evidence="3" id="KW-0804">Transcription</keyword>
<protein>
    <submittedName>
        <fullName evidence="7">AcrR family transcriptional regulator</fullName>
    </submittedName>
</protein>
<comment type="caution">
    <text evidence="7">The sequence shown here is derived from an EMBL/GenBank/DDBJ whole genome shotgun (WGS) entry which is preliminary data.</text>
</comment>
<dbReference type="AlphaFoldDB" id="A0A841DH49"/>
<feature type="DNA-binding region" description="H-T-H motif" evidence="4">
    <location>
        <begin position="61"/>
        <end position="80"/>
    </location>
</feature>
<dbReference type="PANTHER" id="PTHR30055:SF151">
    <property type="entry name" value="TRANSCRIPTIONAL REGULATORY PROTEIN"/>
    <property type="match status" value="1"/>
</dbReference>
<keyword evidence="1" id="KW-0805">Transcription regulation</keyword>
<dbReference type="InterPro" id="IPR036271">
    <property type="entry name" value="Tet_transcr_reg_TetR-rel_C_sf"/>
</dbReference>
<organism evidence="7 8">
    <name type="scientific">Kribbella solani</name>
    <dbReference type="NCBI Taxonomy" id="236067"/>
    <lineage>
        <taxon>Bacteria</taxon>
        <taxon>Bacillati</taxon>
        <taxon>Actinomycetota</taxon>
        <taxon>Actinomycetes</taxon>
        <taxon>Propionibacteriales</taxon>
        <taxon>Kribbellaceae</taxon>
        <taxon>Kribbella</taxon>
    </lineage>
</organism>
<dbReference type="GO" id="GO:0000976">
    <property type="term" value="F:transcription cis-regulatory region binding"/>
    <property type="evidence" value="ECO:0007669"/>
    <property type="project" value="TreeGrafter"/>
</dbReference>
<reference evidence="7 8" key="1">
    <citation type="submission" date="2020-08" db="EMBL/GenBank/DDBJ databases">
        <title>Sequencing the genomes of 1000 actinobacteria strains.</title>
        <authorList>
            <person name="Klenk H.-P."/>
        </authorList>
    </citation>
    <scope>NUCLEOTIDE SEQUENCE [LARGE SCALE GENOMIC DNA]</scope>
    <source>
        <strain evidence="7 8">DSM 17294</strain>
    </source>
</reference>
<dbReference type="SUPFAM" id="SSF46689">
    <property type="entry name" value="Homeodomain-like"/>
    <property type="match status" value="1"/>
</dbReference>
<dbReference type="Pfam" id="PF00440">
    <property type="entry name" value="TetR_N"/>
    <property type="match status" value="1"/>
</dbReference>
<proteinExistence type="predicted"/>
<evidence type="ECO:0000313" key="7">
    <source>
        <dbReference type="EMBL" id="MBB5977843.1"/>
    </source>
</evidence>
<dbReference type="Proteomes" id="UP000558997">
    <property type="component" value="Unassembled WGS sequence"/>
</dbReference>
<feature type="region of interest" description="Disordered" evidence="5">
    <location>
        <begin position="1"/>
        <end position="21"/>
    </location>
</feature>
<feature type="region of interest" description="Disordered" evidence="5">
    <location>
        <begin position="228"/>
        <end position="255"/>
    </location>
</feature>
<dbReference type="InterPro" id="IPR004111">
    <property type="entry name" value="Repressor_TetR_C"/>
</dbReference>
<dbReference type="Gene3D" id="1.10.10.60">
    <property type="entry name" value="Homeodomain-like"/>
    <property type="match status" value="1"/>
</dbReference>
<dbReference type="PROSITE" id="PS50977">
    <property type="entry name" value="HTH_TETR_2"/>
    <property type="match status" value="1"/>
</dbReference>
<keyword evidence="2 4" id="KW-0238">DNA-binding</keyword>
<evidence type="ECO:0000256" key="1">
    <source>
        <dbReference type="ARBA" id="ARBA00023015"/>
    </source>
</evidence>
<dbReference type="Gene3D" id="1.10.357.10">
    <property type="entry name" value="Tetracycline Repressor, domain 2"/>
    <property type="match status" value="1"/>
</dbReference>
<dbReference type="InterPro" id="IPR009057">
    <property type="entry name" value="Homeodomain-like_sf"/>
</dbReference>
<dbReference type="GO" id="GO:0045892">
    <property type="term" value="P:negative regulation of DNA-templated transcription"/>
    <property type="evidence" value="ECO:0007669"/>
    <property type="project" value="InterPro"/>
</dbReference>
<evidence type="ECO:0000259" key="6">
    <source>
        <dbReference type="PROSITE" id="PS50977"/>
    </source>
</evidence>
<dbReference type="InterPro" id="IPR001647">
    <property type="entry name" value="HTH_TetR"/>
</dbReference>
<accession>A0A841DH49</accession>
<dbReference type="Pfam" id="PF02909">
    <property type="entry name" value="TetR_C_1"/>
    <property type="match status" value="1"/>
</dbReference>
<evidence type="ECO:0000256" key="2">
    <source>
        <dbReference type="ARBA" id="ARBA00023125"/>
    </source>
</evidence>
<keyword evidence="8" id="KW-1185">Reference proteome</keyword>
<dbReference type="RefSeq" id="WP_184831993.1">
    <property type="nucleotide sequence ID" value="NZ_BAAAVN010000011.1"/>
</dbReference>
<dbReference type="SUPFAM" id="SSF48498">
    <property type="entry name" value="Tetracyclin repressor-like, C-terminal domain"/>
    <property type="match status" value="1"/>
</dbReference>
<dbReference type="PRINTS" id="PR00455">
    <property type="entry name" value="HTHTETR"/>
</dbReference>
<feature type="domain" description="HTH tetR-type" evidence="6">
    <location>
        <begin position="38"/>
        <end position="98"/>
    </location>
</feature>
<evidence type="ECO:0000256" key="3">
    <source>
        <dbReference type="ARBA" id="ARBA00023163"/>
    </source>
</evidence>
<gene>
    <name evidence="7" type="ORF">HDA44_001184</name>
</gene>
<evidence type="ECO:0000256" key="4">
    <source>
        <dbReference type="PROSITE-ProRule" id="PRU00335"/>
    </source>
</evidence>
<feature type="compositionally biased region" description="Polar residues" evidence="5">
    <location>
        <begin position="228"/>
        <end position="246"/>
    </location>
</feature>
<sequence>MPPARPEQPAQSERPEHPAALARLWRTAGPSKLGRRPELDTERVVRAAVELADRDGLDAVVMAKLARQLDVTTMALYRHVGSKDELLVLMQDLAVGEPPTIEAPTNPTTDFRGGLRRWATALREAYEAHPWLAAMTVGAPPLGPYSLAWMNLALAQLRATTLDWPEKLAIAGLLGSYVRQSARLAIDFAGTGADTPQAEAEYARSLAQLVDPATYPEVAELLAAGVLGTSQPDSTGQPDGTGQPDSAGQPDGVEDEFGYGLTVILRGITP</sequence>
<evidence type="ECO:0000313" key="8">
    <source>
        <dbReference type="Proteomes" id="UP000558997"/>
    </source>
</evidence>